<reference evidence="1" key="1">
    <citation type="submission" date="2020-12" db="EMBL/GenBank/DDBJ databases">
        <title>Enhanced detection system for hospital associated transmission using whole genome sequencing surveillance.</title>
        <authorList>
            <person name="Harrison L.H."/>
            <person name="Van Tyne D."/>
            <person name="Marsh J.W."/>
            <person name="Griffith M.P."/>
            <person name="Snyder D.J."/>
            <person name="Cooper V.S."/>
            <person name="Mustapha M."/>
        </authorList>
    </citation>
    <scope>NUCLEOTIDE SEQUENCE</scope>
    <source>
        <strain evidence="1">PSB00042</strain>
    </source>
</reference>
<accession>A0A8I1EA41</accession>
<organism evidence="1 2">
    <name type="scientific">Pseudomonas putida</name>
    <name type="common">Arthrobacter siderocapsulatus</name>
    <dbReference type="NCBI Taxonomy" id="303"/>
    <lineage>
        <taxon>Bacteria</taxon>
        <taxon>Pseudomonadati</taxon>
        <taxon>Pseudomonadota</taxon>
        <taxon>Gammaproteobacteria</taxon>
        <taxon>Pseudomonadales</taxon>
        <taxon>Pseudomonadaceae</taxon>
        <taxon>Pseudomonas</taxon>
    </lineage>
</organism>
<evidence type="ECO:0000313" key="2">
    <source>
        <dbReference type="Proteomes" id="UP000637061"/>
    </source>
</evidence>
<proteinExistence type="predicted"/>
<dbReference type="RefSeq" id="WP_198746242.1">
    <property type="nucleotide sequence ID" value="NZ_JAEHTE010000001.1"/>
</dbReference>
<protein>
    <submittedName>
        <fullName evidence="1">Uncharacterized protein</fullName>
    </submittedName>
</protein>
<gene>
    <name evidence="1" type="ORF">JEU22_01785</name>
</gene>
<dbReference type="Proteomes" id="UP000637061">
    <property type="component" value="Unassembled WGS sequence"/>
</dbReference>
<evidence type="ECO:0000313" key="1">
    <source>
        <dbReference type="EMBL" id="MBI6882630.1"/>
    </source>
</evidence>
<sequence length="334" mass="38634">MNVQKTYDKGDNDTYVEKLGKTPYQDVHLHMFRDEENGFVQVAGVRGNFTADSIREAENHVLHFPTSIDTGLVKVRDIKAITLYPMSLVERYELSADDLCYTQRVPVYFDPKEEEYVLFMDARFLRDLNWIELRQYLDKDSFYQRINAHVSTRGAKTYLGISFKEISDIKLASDNFQDVTFKSPLRALHDAYVKYKRSSELREKIIVVRYANLSQSSSLFELATPGAVELKAKAEPFQLEYSIGYRVGDRFHLADEQGEICQDLVLEIDRESNELLVIPYSLEQMQILKNVEKALNEFRLRVVDYLIQSKAPENVLDSPLIDDEVLQDLLASKS</sequence>
<comment type="caution">
    <text evidence="1">The sequence shown here is derived from an EMBL/GenBank/DDBJ whole genome shotgun (WGS) entry which is preliminary data.</text>
</comment>
<name>A0A8I1EA41_PSEPU</name>
<dbReference type="AlphaFoldDB" id="A0A8I1EA41"/>
<dbReference type="EMBL" id="JAEHTE010000001">
    <property type="protein sequence ID" value="MBI6882630.1"/>
    <property type="molecule type" value="Genomic_DNA"/>
</dbReference>